<dbReference type="InterPro" id="IPR002321">
    <property type="entry name" value="Cyt_c_II"/>
</dbReference>
<dbReference type="Gene3D" id="1.20.120.10">
    <property type="entry name" value="Cytochrome c/b562"/>
    <property type="match status" value="1"/>
</dbReference>
<dbReference type="AlphaFoldDB" id="T0ZG67"/>
<dbReference type="SUPFAM" id="SSF47175">
    <property type="entry name" value="Cytochromes"/>
    <property type="match status" value="1"/>
</dbReference>
<accession>T0ZG67</accession>
<proteinExistence type="predicted"/>
<comment type="caution">
    <text evidence="1">The sequence shown here is derived from an EMBL/GenBank/DDBJ whole genome shotgun (WGS) entry which is preliminary data.</text>
</comment>
<reference evidence="1" key="2">
    <citation type="journal article" date="2014" name="ISME J.">
        <title>Microbial stratification in low pH oxic and suboxic macroscopic growths along an acid mine drainage.</title>
        <authorList>
            <person name="Mendez-Garcia C."/>
            <person name="Mesa V."/>
            <person name="Sprenger R.R."/>
            <person name="Richter M."/>
            <person name="Diez M.S."/>
            <person name="Solano J."/>
            <person name="Bargiela R."/>
            <person name="Golyshina O.V."/>
            <person name="Manteca A."/>
            <person name="Ramos J.L."/>
            <person name="Gallego J.R."/>
            <person name="Llorente I."/>
            <person name="Martins Dos Santos V.A."/>
            <person name="Jensen O.N."/>
            <person name="Pelaez A.I."/>
            <person name="Sanchez J."/>
            <person name="Ferrer M."/>
        </authorList>
    </citation>
    <scope>NUCLEOTIDE SEQUENCE</scope>
</reference>
<dbReference type="PROSITE" id="PS51009">
    <property type="entry name" value="CYTCII"/>
    <property type="match status" value="1"/>
</dbReference>
<dbReference type="InterPro" id="IPR010980">
    <property type="entry name" value="Cyt_c/b562"/>
</dbReference>
<dbReference type="EMBL" id="AUZX01011318">
    <property type="protein sequence ID" value="EQD43853.1"/>
    <property type="molecule type" value="Genomic_DNA"/>
</dbReference>
<name>T0ZG67_9ZZZZ</name>
<dbReference type="GO" id="GO:0022900">
    <property type="term" value="P:electron transport chain"/>
    <property type="evidence" value="ECO:0007669"/>
    <property type="project" value="InterPro"/>
</dbReference>
<gene>
    <name evidence="1" type="ORF">B1A_15425</name>
</gene>
<dbReference type="GO" id="GO:0020037">
    <property type="term" value="F:heme binding"/>
    <property type="evidence" value="ECO:0007669"/>
    <property type="project" value="InterPro"/>
</dbReference>
<dbReference type="GO" id="GO:0009055">
    <property type="term" value="F:electron transfer activity"/>
    <property type="evidence" value="ECO:0007669"/>
    <property type="project" value="InterPro"/>
</dbReference>
<sequence length="97" mass="10886">TADANRIDHLASALPSWFPAGSGKGHGVDTRARAAIWIHPREFAKFARQILRRAQNLKQAIGSRDLGAARLRARKLGQGCDSCHRRFRGNSSLWHMW</sequence>
<organism evidence="1">
    <name type="scientific">mine drainage metagenome</name>
    <dbReference type="NCBI Taxonomy" id="410659"/>
    <lineage>
        <taxon>unclassified sequences</taxon>
        <taxon>metagenomes</taxon>
        <taxon>ecological metagenomes</taxon>
    </lineage>
</organism>
<dbReference type="Pfam" id="PF01322">
    <property type="entry name" value="Cytochrom_C_2"/>
    <property type="match status" value="1"/>
</dbReference>
<protein>
    <submittedName>
        <fullName evidence="1">Cytochrome c signal peptide protein</fullName>
    </submittedName>
</protein>
<reference evidence="1" key="1">
    <citation type="submission" date="2013-08" db="EMBL/GenBank/DDBJ databases">
        <authorList>
            <person name="Mendez C."/>
            <person name="Richter M."/>
            <person name="Ferrer M."/>
            <person name="Sanchez J."/>
        </authorList>
    </citation>
    <scope>NUCLEOTIDE SEQUENCE</scope>
</reference>
<feature type="non-terminal residue" evidence="1">
    <location>
        <position position="1"/>
    </location>
</feature>
<dbReference type="GO" id="GO:0005506">
    <property type="term" value="F:iron ion binding"/>
    <property type="evidence" value="ECO:0007669"/>
    <property type="project" value="InterPro"/>
</dbReference>
<evidence type="ECO:0000313" key="1">
    <source>
        <dbReference type="EMBL" id="EQD43853.1"/>
    </source>
</evidence>